<evidence type="ECO:0000256" key="5">
    <source>
        <dbReference type="ARBA" id="ARBA00023065"/>
    </source>
</evidence>
<feature type="transmembrane region" description="Helical" evidence="8">
    <location>
        <begin position="378"/>
        <end position="398"/>
    </location>
</feature>
<organism evidence="10 11">
    <name type="scientific">Streptosporangium brasiliense</name>
    <dbReference type="NCBI Taxonomy" id="47480"/>
    <lineage>
        <taxon>Bacteria</taxon>
        <taxon>Bacillati</taxon>
        <taxon>Actinomycetota</taxon>
        <taxon>Actinomycetes</taxon>
        <taxon>Streptosporangiales</taxon>
        <taxon>Streptosporangiaceae</taxon>
        <taxon>Streptosporangium</taxon>
    </lineage>
</organism>
<evidence type="ECO:0000313" key="11">
    <source>
        <dbReference type="Proteomes" id="UP001230426"/>
    </source>
</evidence>
<keyword evidence="4 8" id="KW-1133">Transmembrane helix</keyword>
<feature type="transmembrane region" description="Helical" evidence="8">
    <location>
        <begin position="198"/>
        <end position="217"/>
    </location>
</feature>
<dbReference type="Pfam" id="PF00999">
    <property type="entry name" value="Na_H_Exchanger"/>
    <property type="match status" value="1"/>
</dbReference>
<feature type="transmembrane region" description="Helical" evidence="8">
    <location>
        <begin position="96"/>
        <end position="116"/>
    </location>
</feature>
<sequence>MLHVDLLLLDLVIVLAAARLLGALARRLGQPPVVGEIVAGILLGPTLLGPLIGEKLFGAEMRPPLQALANVGLVLFMFVVGLELDQKLVRGKGRIAVTVALGSTVLPFVLGCALALGIAGDHVGGAKTLAFVLFMGAAMAATAFPVLARILTDRGMQRIALGGLSLAAAAVIDVLAWTVLAVVVGIAGAGDAEGQWKVLLAVPYALVMFLVVRPLLARLVPAHEKAGRLTPSLLSLVLIGLIGSAWATEWMHVHFIFGAFMFGAVMPREGAERLNHEILERLEQLAVLLLLPMFFVVAGLNVDLRALDLSSLGTLAAILAVAVGGKLLGSYAAARAQRLPNRQSWAMATLLNTRGLTEIVILTVGLQKGVLDNELYSLMVVMALVTTAMTGPLLRWVYPERRVARDIAEAERAALGESAAHRVLAVVPGSPAEQGPLADLAATLARAASPSEVVLAHLRPYPRGRLEVGNGLSFELAELAETLHELESLAATARRHGSEAKVVSRFSGDVAAELPELVGGAQPDLVVLPAGAPGYAGIRAAAVCRVVTVSALPEAPGPQDGPLGSAASPDVPGRPQAPLDGPGHQTAAGPPASAGLRTSPDGPGAPGSPDPSGQVLAAAGPIAVHHGAGDAAAHVALTLALLQGRPLVVAGGGRASALAQRLARLGVAATSGPVPAGALVVAPDTGTAVDGAHLLVRAEQDADPVDWAAAVSAVRAPADRP</sequence>
<feature type="transmembrane region" description="Helical" evidence="8">
    <location>
        <begin position="33"/>
        <end position="53"/>
    </location>
</feature>
<evidence type="ECO:0000256" key="1">
    <source>
        <dbReference type="ARBA" id="ARBA00004141"/>
    </source>
</evidence>
<feature type="transmembrane region" description="Helical" evidence="8">
    <location>
        <begin position="128"/>
        <end position="147"/>
    </location>
</feature>
<evidence type="ECO:0000256" key="8">
    <source>
        <dbReference type="SAM" id="Phobius"/>
    </source>
</evidence>
<feature type="transmembrane region" description="Helical" evidence="8">
    <location>
        <begin position="312"/>
        <end position="333"/>
    </location>
</feature>
<evidence type="ECO:0000256" key="4">
    <source>
        <dbReference type="ARBA" id="ARBA00022989"/>
    </source>
</evidence>
<feature type="transmembrane region" description="Helical" evidence="8">
    <location>
        <begin position="65"/>
        <end position="84"/>
    </location>
</feature>
<feature type="transmembrane region" description="Helical" evidence="8">
    <location>
        <begin position="253"/>
        <end position="270"/>
    </location>
</feature>
<evidence type="ECO:0000256" key="7">
    <source>
        <dbReference type="SAM" id="MobiDB-lite"/>
    </source>
</evidence>
<accession>A0ABT9RFJ1</accession>
<keyword evidence="6 8" id="KW-0472">Membrane</keyword>
<dbReference type="Proteomes" id="UP001230426">
    <property type="component" value="Unassembled WGS sequence"/>
</dbReference>
<feature type="transmembrane region" description="Helical" evidence="8">
    <location>
        <begin position="229"/>
        <end position="247"/>
    </location>
</feature>
<dbReference type="InterPro" id="IPR006153">
    <property type="entry name" value="Cation/H_exchanger_TM"/>
</dbReference>
<dbReference type="PANTHER" id="PTHR32468:SF0">
    <property type="entry name" value="K(+)_H(+) ANTIPORTER 1"/>
    <property type="match status" value="1"/>
</dbReference>
<proteinExistence type="predicted"/>
<comment type="caution">
    <text evidence="10">The sequence shown here is derived from an EMBL/GenBank/DDBJ whole genome shotgun (WGS) entry which is preliminary data.</text>
</comment>
<dbReference type="InterPro" id="IPR014729">
    <property type="entry name" value="Rossmann-like_a/b/a_fold"/>
</dbReference>
<gene>
    <name evidence="10" type="ORF">J2S55_006750</name>
</gene>
<evidence type="ECO:0000256" key="2">
    <source>
        <dbReference type="ARBA" id="ARBA00022448"/>
    </source>
</evidence>
<evidence type="ECO:0000256" key="3">
    <source>
        <dbReference type="ARBA" id="ARBA00022692"/>
    </source>
</evidence>
<feature type="transmembrane region" description="Helical" evidence="8">
    <location>
        <begin position="282"/>
        <end position="300"/>
    </location>
</feature>
<evidence type="ECO:0000256" key="6">
    <source>
        <dbReference type="ARBA" id="ARBA00023136"/>
    </source>
</evidence>
<comment type="subcellular location">
    <subcellularLocation>
        <location evidence="1">Membrane</location>
        <topology evidence="1">Multi-pass membrane protein</topology>
    </subcellularLocation>
</comment>
<evidence type="ECO:0000259" key="9">
    <source>
        <dbReference type="Pfam" id="PF00999"/>
    </source>
</evidence>
<feature type="domain" description="Cation/H+ exchanger transmembrane" evidence="9">
    <location>
        <begin position="18"/>
        <end position="396"/>
    </location>
</feature>
<dbReference type="InterPro" id="IPR050794">
    <property type="entry name" value="CPA2_transporter"/>
</dbReference>
<name>A0ABT9RFJ1_9ACTN</name>
<dbReference type="Gene3D" id="1.20.1530.20">
    <property type="match status" value="1"/>
</dbReference>
<keyword evidence="2" id="KW-0813">Transport</keyword>
<keyword evidence="3 8" id="KW-0812">Transmembrane</keyword>
<evidence type="ECO:0000313" key="10">
    <source>
        <dbReference type="EMBL" id="MDP9867484.1"/>
    </source>
</evidence>
<protein>
    <submittedName>
        <fullName evidence="10">Kef-type K+ transport system membrane component KefB</fullName>
    </submittedName>
</protein>
<feature type="transmembrane region" description="Helical" evidence="8">
    <location>
        <begin position="6"/>
        <end position="26"/>
    </location>
</feature>
<keyword evidence="5" id="KW-0406">Ion transport</keyword>
<keyword evidence="11" id="KW-1185">Reference proteome</keyword>
<dbReference type="Gene3D" id="3.40.50.620">
    <property type="entry name" value="HUPs"/>
    <property type="match status" value="1"/>
</dbReference>
<dbReference type="PANTHER" id="PTHR32468">
    <property type="entry name" value="CATION/H + ANTIPORTER"/>
    <property type="match status" value="1"/>
</dbReference>
<dbReference type="RefSeq" id="WP_306869108.1">
    <property type="nucleotide sequence ID" value="NZ_JAUSRB010000002.1"/>
</dbReference>
<dbReference type="EMBL" id="JAUSRB010000002">
    <property type="protein sequence ID" value="MDP9867484.1"/>
    <property type="molecule type" value="Genomic_DNA"/>
</dbReference>
<dbReference type="InterPro" id="IPR038770">
    <property type="entry name" value="Na+/solute_symporter_sf"/>
</dbReference>
<feature type="transmembrane region" description="Helical" evidence="8">
    <location>
        <begin position="159"/>
        <end position="186"/>
    </location>
</feature>
<feature type="region of interest" description="Disordered" evidence="7">
    <location>
        <begin position="555"/>
        <end position="615"/>
    </location>
</feature>
<reference evidence="10 11" key="1">
    <citation type="submission" date="2023-07" db="EMBL/GenBank/DDBJ databases">
        <title>Sequencing the genomes of 1000 actinobacteria strains.</title>
        <authorList>
            <person name="Klenk H.-P."/>
        </authorList>
    </citation>
    <scope>NUCLEOTIDE SEQUENCE [LARGE SCALE GENOMIC DNA]</scope>
    <source>
        <strain evidence="10 11">DSM 44109</strain>
    </source>
</reference>